<dbReference type="RefSeq" id="WP_026741997.1">
    <property type="nucleotide sequence ID" value="NZ_FNQS01000011.1"/>
</dbReference>
<protein>
    <submittedName>
        <fullName evidence="5">Uncharacterized oxidoreductase</fullName>
    </submittedName>
</protein>
<dbReference type="EMBL" id="FNQS01000011">
    <property type="protein sequence ID" value="SEA91134.1"/>
    <property type="molecule type" value="Genomic_DNA"/>
</dbReference>
<accession>A0A1H4F1I0</accession>
<dbReference type="eggNOG" id="COG3967">
    <property type="taxonomic scope" value="Bacteria"/>
</dbReference>
<organism evidence="5 6">
    <name type="scientific">Lonsdalea quercina</name>
    <dbReference type="NCBI Taxonomy" id="71657"/>
    <lineage>
        <taxon>Bacteria</taxon>
        <taxon>Pseudomonadati</taxon>
        <taxon>Pseudomonadota</taxon>
        <taxon>Gammaproteobacteria</taxon>
        <taxon>Enterobacterales</taxon>
        <taxon>Pectobacteriaceae</taxon>
        <taxon>Lonsdalea</taxon>
    </lineage>
</organism>
<dbReference type="GO" id="GO:0016491">
    <property type="term" value="F:oxidoreductase activity"/>
    <property type="evidence" value="ECO:0007669"/>
    <property type="project" value="UniProtKB-KW"/>
</dbReference>
<dbReference type="InterPro" id="IPR057326">
    <property type="entry name" value="KR_dom"/>
</dbReference>
<dbReference type="STRING" id="71657.SAMN02982996_02881"/>
<sequence length="256" mass="27945">MQMTGNTLLITGGGSGIGRGLAEAFHRAGNQIVIAGRDVARLREMASAHPGMAYLALDLCSPDGVAAFVQQLTARFPTLNGVINNAGIQRQEDVTECDWQTVQETVATNLLGPIYLTTALLPHLLQQPRAAILNVTSELAFLPQAATPTYCASKAALHSYTQSLRFQLRNSAVQVIEIIPPWVQTDLQGEQGHDPRAMPLNAFIRETMALLRDRPEAEEIVVARAQRLRDAPRRDDYHALFRAFNAPEPESPDDAG</sequence>
<dbReference type="SUPFAM" id="SSF51735">
    <property type="entry name" value="NAD(P)-binding Rossmann-fold domains"/>
    <property type="match status" value="1"/>
</dbReference>
<dbReference type="PRINTS" id="PR00080">
    <property type="entry name" value="SDRFAMILY"/>
</dbReference>
<evidence type="ECO:0000256" key="3">
    <source>
        <dbReference type="RuleBase" id="RU000363"/>
    </source>
</evidence>
<evidence type="ECO:0000313" key="5">
    <source>
        <dbReference type="EMBL" id="SEA91134.1"/>
    </source>
</evidence>
<dbReference type="Gene3D" id="3.40.50.720">
    <property type="entry name" value="NAD(P)-binding Rossmann-like Domain"/>
    <property type="match status" value="1"/>
</dbReference>
<dbReference type="AlphaFoldDB" id="A0A1H4F1I0"/>
<keyword evidence="6" id="KW-1185">Reference proteome</keyword>
<dbReference type="PANTHER" id="PTHR44196">
    <property type="entry name" value="DEHYDROGENASE/REDUCTASE SDR FAMILY MEMBER 7B"/>
    <property type="match status" value="1"/>
</dbReference>
<evidence type="ECO:0000313" key="6">
    <source>
        <dbReference type="Proteomes" id="UP000187280"/>
    </source>
</evidence>
<dbReference type="InterPro" id="IPR036291">
    <property type="entry name" value="NAD(P)-bd_dom_sf"/>
</dbReference>
<gene>
    <name evidence="5" type="ORF">SAMN02982996_02881</name>
</gene>
<dbReference type="PANTHER" id="PTHR44196:SF1">
    <property type="entry name" value="DEHYDROGENASE_REDUCTASE SDR FAMILY MEMBER 7B"/>
    <property type="match status" value="1"/>
</dbReference>
<dbReference type="GeneID" id="97765723"/>
<dbReference type="SMART" id="SM00822">
    <property type="entry name" value="PKS_KR"/>
    <property type="match status" value="1"/>
</dbReference>
<dbReference type="GO" id="GO:0016020">
    <property type="term" value="C:membrane"/>
    <property type="evidence" value="ECO:0007669"/>
    <property type="project" value="TreeGrafter"/>
</dbReference>
<dbReference type="PRINTS" id="PR00081">
    <property type="entry name" value="GDHRDH"/>
</dbReference>
<dbReference type="PROSITE" id="PS00061">
    <property type="entry name" value="ADH_SHORT"/>
    <property type="match status" value="1"/>
</dbReference>
<evidence type="ECO:0000256" key="1">
    <source>
        <dbReference type="ARBA" id="ARBA00006484"/>
    </source>
</evidence>
<keyword evidence="2" id="KW-0560">Oxidoreductase</keyword>
<evidence type="ECO:0000259" key="4">
    <source>
        <dbReference type="SMART" id="SM00822"/>
    </source>
</evidence>
<comment type="similarity">
    <text evidence="1 3">Belongs to the short-chain dehydrogenases/reductases (SDR) family.</text>
</comment>
<name>A0A1H4F1I0_9GAMM</name>
<proteinExistence type="inferred from homology"/>
<dbReference type="Pfam" id="PF00106">
    <property type="entry name" value="adh_short"/>
    <property type="match status" value="1"/>
</dbReference>
<reference evidence="5 6" key="1">
    <citation type="submission" date="2016-10" db="EMBL/GenBank/DDBJ databases">
        <authorList>
            <person name="de Groot N.N."/>
        </authorList>
    </citation>
    <scope>NUCLEOTIDE SEQUENCE [LARGE SCALE GENOMIC DNA]</scope>
    <source>
        <strain evidence="5 6">ATCC 29281</strain>
    </source>
</reference>
<evidence type="ECO:0000256" key="2">
    <source>
        <dbReference type="ARBA" id="ARBA00023002"/>
    </source>
</evidence>
<feature type="domain" description="Ketoreductase" evidence="4">
    <location>
        <begin position="6"/>
        <end position="185"/>
    </location>
</feature>
<dbReference type="Proteomes" id="UP000187280">
    <property type="component" value="Unassembled WGS sequence"/>
</dbReference>
<dbReference type="InterPro" id="IPR020904">
    <property type="entry name" value="Sc_DH/Rdtase_CS"/>
</dbReference>
<dbReference type="InterPro" id="IPR002347">
    <property type="entry name" value="SDR_fam"/>
</dbReference>